<evidence type="ECO:0000313" key="1">
    <source>
        <dbReference type="EMBL" id="KAJ9581494.1"/>
    </source>
</evidence>
<reference evidence="1" key="2">
    <citation type="submission" date="2023-05" db="EMBL/GenBank/DDBJ databases">
        <authorList>
            <person name="Fouks B."/>
        </authorList>
    </citation>
    <scope>NUCLEOTIDE SEQUENCE</scope>
    <source>
        <strain evidence="1">Stay&amp;Tobe</strain>
        <tissue evidence="1">Testes</tissue>
    </source>
</reference>
<dbReference type="Proteomes" id="UP001233999">
    <property type="component" value="Unassembled WGS sequence"/>
</dbReference>
<feature type="non-terminal residue" evidence="1">
    <location>
        <position position="1"/>
    </location>
</feature>
<keyword evidence="2" id="KW-1185">Reference proteome</keyword>
<organism evidence="1 2">
    <name type="scientific">Diploptera punctata</name>
    <name type="common">Pacific beetle cockroach</name>
    <dbReference type="NCBI Taxonomy" id="6984"/>
    <lineage>
        <taxon>Eukaryota</taxon>
        <taxon>Metazoa</taxon>
        <taxon>Ecdysozoa</taxon>
        <taxon>Arthropoda</taxon>
        <taxon>Hexapoda</taxon>
        <taxon>Insecta</taxon>
        <taxon>Pterygota</taxon>
        <taxon>Neoptera</taxon>
        <taxon>Polyneoptera</taxon>
        <taxon>Dictyoptera</taxon>
        <taxon>Blattodea</taxon>
        <taxon>Blaberoidea</taxon>
        <taxon>Blaberidae</taxon>
        <taxon>Diplopterinae</taxon>
        <taxon>Diploptera</taxon>
    </lineage>
</organism>
<name>A0AAD7ZIV9_DIPPU</name>
<dbReference type="EMBL" id="JASPKZ010007909">
    <property type="protein sequence ID" value="KAJ9581494.1"/>
    <property type="molecule type" value="Genomic_DNA"/>
</dbReference>
<protein>
    <submittedName>
        <fullName evidence="1">Uncharacterized protein</fullName>
    </submittedName>
</protein>
<feature type="non-terminal residue" evidence="1">
    <location>
        <position position="69"/>
    </location>
</feature>
<dbReference type="AlphaFoldDB" id="A0AAD7ZIV9"/>
<evidence type="ECO:0000313" key="2">
    <source>
        <dbReference type="Proteomes" id="UP001233999"/>
    </source>
</evidence>
<reference evidence="1" key="1">
    <citation type="journal article" date="2023" name="IScience">
        <title>Live-bearing cockroach genome reveals convergent evolutionary mechanisms linked to viviparity in insects and beyond.</title>
        <authorList>
            <person name="Fouks B."/>
            <person name="Harrison M.C."/>
            <person name="Mikhailova A.A."/>
            <person name="Marchal E."/>
            <person name="English S."/>
            <person name="Carruthers M."/>
            <person name="Jennings E.C."/>
            <person name="Chiamaka E.L."/>
            <person name="Frigard R.A."/>
            <person name="Pippel M."/>
            <person name="Attardo G.M."/>
            <person name="Benoit J.B."/>
            <person name="Bornberg-Bauer E."/>
            <person name="Tobe S.S."/>
        </authorList>
    </citation>
    <scope>NUCLEOTIDE SEQUENCE</scope>
    <source>
        <strain evidence="1">Stay&amp;Tobe</strain>
    </source>
</reference>
<sequence>HTFNIKNGYRKIYDFGFWTHMSVESSGIVTLGSIQPYKKIIPYYVVENSHVIVQGSSSVRSADVNLYMF</sequence>
<comment type="caution">
    <text evidence="1">The sequence shown here is derived from an EMBL/GenBank/DDBJ whole genome shotgun (WGS) entry which is preliminary data.</text>
</comment>
<accession>A0AAD7ZIV9</accession>
<proteinExistence type="predicted"/>
<gene>
    <name evidence="1" type="ORF">L9F63_023320</name>
</gene>